<name>A0A1S9T068_BACMY</name>
<comment type="caution">
    <text evidence="1">The sequence shown here is derived from an EMBL/GenBank/DDBJ whole genome shotgun (WGS) entry which is preliminary data.</text>
</comment>
<evidence type="ECO:0000313" key="2">
    <source>
        <dbReference type="Proteomes" id="UP000190696"/>
    </source>
</evidence>
<proteinExistence type="predicted"/>
<dbReference type="AlphaFoldDB" id="A0A1S9T068"/>
<accession>A0A1S9T068</accession>
<reference evidence="1 2" key="1">
    <citation type="submission" date="2017-01" db="EMBL/GenBank/DDBJ databases">
        <title>Bacillus cereus isolates.</title>
        <authorList>
            <person name="Beno S.M."/>
        </authorList>
    </citation>
    <scope>NUCLEOTIDE SEQUENCE [LARGE SCALE GENOMIC DNA]</scope>
    <source>
        <strain evidence="1 2">FSL W7-1108</strain>
    </source>
</reference>
<protein>
    <submittedName>
        <fullName evidence="1">Uncharacterized protein</fullName>
    </submittedName>
</protein>
<sequence>MYKHKVMKWSLCLLIFTFLIIIGKTIWSNTDIAEVSNVSSNSETIVLSKTFKTTNHLSEMVEEADVIVLGKYDGLHSKWNMANNSSYEIQGEDIEGHLFNFHVKEILKGDSVENKILINHRYSESLVLEESNEVIDDNGIILKGATKLFTKKVKNIDPLYIKPKSGDTYIVFLKENSKLGHFYPALEPFMIQFDLRDIAQLKSNLIDWDKNKNKYKFEVKVKEKTFYIENEIDSTIKDNISGKKLKDIKDFVKRSSKMK</sequence>
<gene>
    <name evidence="1" type="ORF">BW900_27520</name>
</gene>
<dbReference type="Proteomes" id="UP000190696">
    <property type="component" value="Unassembled WGS sequence"/>
</dbReference>
<dbReference type="RefSeq" id="WP_078177172.1">
    <property type="nucleotide sequence ID" value="NZ_CP128141.1"/>
</dbReference>
<dbReference type="EMBL" id="MUAI01000047">
    <property type="protein sequence ID" value="OOR03330.1"/>
    <property type="molecule type" value="Genomic_DNA"/>
</dbReference>
<evidence type="ECO:0000313" key="1">
    <source>
        <dbReference type="EMBL" id="OOR03330.1"/>
    </source>
</evidence>
<organism evidence="1 2">
    <name type="scientific">Bacillus mycoides</name>
    <dbReference type="NCBI Taxonomy" id="1405"/>
    <lineage>
        <taxon>Bacteria</taxon>
        <taxon>Bacillati</taxon>
        <taxon>Bacillota</taxon>
        <taxon>Bacilli</taxon>
        <taxon>Bacillales</taxon>
        <taxon>Bacillaceae</taxon>
        <taxon>Bacillus</taxon>
        <taxon>Bacillus cereus group</taxon>
    </lineage>
</organism>